<keyword evidence="2" id="KW-0963">Cytoplasm</keyword>
<dbReference type="GO" id="GO:0000902">
    <property type="term" value="P:cell morphogenesis"/>
    <property type="evidence" value="ECO:0007669"/>
    <property type="project" value="InterPro"/>
</dbReference>
<keyword evidence="5" id="KW-0133">Cell shape</keyword>
<dbReference type="Gene3D" id="3.30.420.40">
    <property type="match status" value="2"/>
</dbReference>
<name>A0AAW3JUE0_9FIRM</name>
<comment type="subcellular location">
    <subcellularLocation>
        <location evidence="1">Cytoplasm</location>
    </subcellularLocation>
</comment>
<keyword evidence="4" id="KW-0067">ATP-binding</keyword>
<dbReference type="EMBL" id="LLKB01000001">
    <property type="protein sequence ID" value="KQC86377.1"/>
    <property type="molecule type" value="Genomic_DNA"/>
</dbReference>
<dbReference type="InterPro" id="IPR004753">
    <property type="entry name" value="MreB"/>
</dbReference>
<keyword evidence="3" id="KW-0547">Nucleotide-binding</keyword>
<dbReference type="InterPro" id="IPR056546">
    <property type="entry name" value="MreB_MamK-like"/>
</dbReference>
<dbReference type="SUPFAM" id="SSF53067">
    <property type="entry name" value="Actin-like ATPase domain"/>
    <property type="match status" value="2"/>
</dbReference>
<protein>
    <recommendedName>
        <fullName evidence="9">Cell shape-determining protein MreB</fullName>
    </recommendedName>
</protein>
<evidence type="ECO:0000256" key="6">
    <source>
        <dbReference type="ARBA" id="ARBA00023458"/>
    </source>
</evidence>
<gene>
    <name evidence="7" type="ORF">APZ18_04100</name>
</gene>
<evidence type="ECO:0008006" key="9">
    <source>
        <dbReference type="Google" id="ProtNLM"/>
    </source>
</evidence>
<dbReference type="GO" id="GO:0005524">
    <property type="term" value="F:ATP binding"/>
    <property type="evidence" value="ECO:0007669"/>
    <property type="project" value="UniProtKB-KW"/>
</dbReference>
<dbReference type="Pfam" id="PF06723">
    <property type="entry name" value="MreB_Mbl"/>
    <property type="match status" value="1"/>
</dbReference>
<evidence type="ECO:0000256" key="4">
    <source>
        <dbReference type="ARBA" id="ARBA00022840"/>
    </source>
</evidence>
<keyword evidence="8" id="KW-1185">Reference proteome</keyword>
<dbReference type="PANTHER" id="PTHR42749:SF1">
    <property type="entry name" value="CELL SHAPE-DETERMINING PROTEIN MREB"/>
    <property type="match status" value="1"/>
</dbReference>
<dbReference type="RefSeq" id="WP_055941826.1">
    <property type="nucleotide sequence ID" value="NZ_JAQDDZ010000001.1"/>
</dbReference>
<comment type="similarity">
    <text evidence="6">Belongs to the FtsA/MreB family.</text>
</comment>
<accession>A0AAW3JUE0</accession>
<dbReference type="Proteomes" id="UP000050833">
    <property type="component" value="Unassembled WGS sequence"/>
</dbReference>
<organism evidence="7 8">
    <name type="scientific">Butyribacter intestini</name>
    <dbReference type="NCBI Taxonomy" id="1703332"/>
    <lineage>
        <taxon>Bacteria</taxon>
        <taxon>Bacillati</taxon>
        <taxon>Bacillota</taxon>
        <taxon>Clostridia</taxon>
        <taxon>Lachnospirales</taxon>
        <taxon>Lachnospiraceae</taxon>
        <taxon>Butyribacter</taxon>
    </lineage>
</organism>
<sequence length="335" mass="37010">MAQKIYGIDFGTDTIKIYKKGQGIILIEKNVVSTVGKERRPVAIGEEAYEMFEKVPPSINVSFPLSHGVVSKIDDMIALWNFMGAKISRSKRMKGFQFYIAVPADITEVEKFAYSRIISESESKPKKVCLIDKPIADAYGLGLDVEKANGILIVNIGADTTEISVLSCGGIVVSKLLPYGGKYFDDQIKSYIRKQYNFVIGLKTAEHIKKELVTAFPMQGELEVMGRDVVKGLPGKQLIKATEIFPLVNDVFYEIAISIKTMLERTPHEISHEIVHNGVYLTGGSSWINGLDQLIANETFLKVNTTKNAQKTVVTGLGYLAEHPKLAAGYAVEIK</sequence>
<evidence type="ECO:0000256" key="3">
    <source>
        <dbReference type="ARBA" id="ARBA00022741"/>
    </source>
</evidence>
<dbReference type="PRINTS" id="PR01652">
    <property type="entry name" value="SHAPEPROTEIN"/>
</dbReference>
<evidence type="ECO:0000256" key="2">
    <source>
        <dbReference type="ARBA" id="ARBA00022490"/>
    </source>
</evidence>
<comment type="caution">
    <text evidence="7">The sequence shown here is derived from an EMBL/GenBank/DDBJ whole genome shotgun (WGS) entry which is preliminary data.</text>
</comment>
<dbReference type="AlphaFoldDB" id="A0AAW3JUE0"/>
<dbReference type="InterPro" id="IPR043129">
    <property type="entry name" value="ATPase_NBD"/>
</dbReference>
<evidence type="ECO:0000313" key="8">
    <source>
        <dbReference type="Proteomes" id="UP000050833"/>
    </source>
</evidence>
<evidence type="ECO:0000256" key="1">
    <source>
        <dbReference type="ARBA" id="ARBA00004496"/>
    </source>
</evidence>
<proteinExistence type="inferred from homology"/>
<reference evidence="7 8" key="1">
    <citation type="submission" date="2015-10" db="EMBL/GenBank/DDBJ databases">
        <title>Butyribacter intestini gen. nov., sp. nov., a butyric acid-producing bacterium of the family Lachnospiraceae isolated from the human faeces.</title>
        <authorList>
            <person name="Zou Y."/>
            <person name="Xue W."/>
            <person name="Luo G."/>
            <person name="Lv M."/>
        </authorList>
    </citation>
    <scope>NUCLEOTIDE SEQUENCE [LARGE SCALE GENOMIC DNA]</scope>
    <source>
        <strain evidence="7 8">TF01-11</strain>
    </source>
</reference>
<evidence type="ECO:0000313" key="7">
    <source>
        <dbReference type="EMBL" id="KQC86377.1"/>
    </source>
</evidence>
<dbReference type="GO" id="GO:0005737">
    <property type="term" value="C:cytoplasm"/>
    <property type="evidence" value="ECO:0007669"/>
    <property type="project" value="UniProtKB-SubCell"/>
</dbReference>
<evidence type="ECO:0000256" key="5">
    <source>
        <dbReference type="ARBA" id="ARBA00022960"/>
    </source>
</evidence>
<dbReference type="PANTHER" id="PTHR42749">
    <property type="entry name" value="CELL SHAPE-DETERMINING PROTEIN MREB"/>
    <property type="match status" value="1"/>
</dbReference>
<dbReference type="GO" id="GO:0008360">
    <property type="term" value="P:regulation of cell shape"/>
    <property type="evidence" value="ECO:0007669"/>
    <property type="project" value="UniProtKB-KW"/>
</dbReference>